<evidence type="ECO:0000256" key="5">
    <source>
        <dbReference type="ARBA" id="ARBA00022989"/>
    </source>
</evidence>
<name>A0ABS1UW22_9PROT</name>
<accession>A0ABS1UW22</accession>
<feature type="transmembrane region" description="Helical" evidence="7">
    <location>
        <begin position="183"/>
        <end position="207"/>
    </location>
</feature>
<evidence type="ECO:0000256" key="4">
    <source>
        <dbReference type="ARBA" id="ARBA00022692"/>
    </source>
</evidence>
<evidence type="ECO:0000256" key="7">
    <source>
        <dbReference type="SAM" id="Phobius"/>
    </source>
</evidence>
<dbReference type="Proteomes" id="UP000606490">
    <property type="component" value="Unassembled WGS sequence"/>
</dbReference>
<feature type="transmembrane region" description="Helical" evidence="7">
    <location>
        <begin position="410"/>
        <end position="430"/>
    </location>
</feature>
<gene>
    <name evidence="8" type="ORF">JMJ55_00045</name>
</gene>
<keyword evidence="3" id="KW-1003">Cell membrane</keyword>
<evidence type="ECO:0000313" key="9">
    <source>
        <dbReference type="Proteomes" id="UP000606490"/>
    </source>
</evidence>
<dbReference type="InterPro" id="IPR002528">
    <property type="entry name" value="MATE_fam"/>
</dbReference>
<keyword evidence="6 7" id="KW-0472">Membrane</keyword>
<organism evidence="8 9">
    <name type="scientific">Belnapia mucosa</name>
    <dbReference type="NCBI Taxonomy" id="2804532"/>
    <lineage>
        <taxon>Bacteria</taxon>
        <taxon>Pseudomonadati</taxon>
        <taxon>Pseudomonadota</taxon>
        <taxon>Alphaproteobacteria</taxon>
        <taxon>Acetobacterales</taxon>
        <taxon>Roseomonadaceae</taxon>
        <taxon>Belnapia</taxon>
    </lineage>
</organism>
<dbReference type="RefSeq" id="WP_202823450.1">
    <property type="nucleotide sequence ID" value="NZ_JAEUXJ010000001.1"/>
</dbReference>
<keyword evidence="2" id="KW-0813">Transport</keyword>
<proteinExistence type="predicted"/>
<keyword evidence="4 7" id="KW-0812">Transmembrane</keyword>
<evidence type="ECO:0000256" key="3">
    <source>
        <dbReference type="ARBA" id="ARBA00022475"/>
    </source>
</evidence>
<feature type="transmembrane region" description="Helical" evidence="7">
    <location>
        <begin position="80"/>
        <end position="101"/>
    </location>
</feature>
<keyword evidence="9" id="KW-1185">Reference proteome</keyword>
<feature type="transmembrane region" description="Helical" evidence="7">
    <location>
        <begin position="259"/>
        <end position="285"/>
    </location>
</feature>
<reference evidence="8 9" key="1">
    <citation type="submission" date="2021-01" db="EMBL/GenBank/DDBJ databases">
        <title>Belnapia mucosa sp. nov. and Belnapia arida sp. nov., isolated from the Tabernas Desert (Almeria, Spain).</title>
        <authorList>
            <person name="Molina-Menor E."/>
            <person name="Vidal-Verdu A."/>
            <person name="Calonge A."/>
            <person name="Satari L."/>
            <person name="Pereto Magraner J."/>
            <person name="Porcar Miralles M."/>
        </authorList>
    </citation>
    <scope>NUCLEOTIDE SEQUENCE [LARGE SCALE GENOMIC DNA]</scope>
    <source>
        <strain evidence="8 9">T6</strain>
    </source>
</reference>
<dbReference type="PIRSF" id="PIRSF006603">
    <property type="entry name" value="DinF"/>
    <property type="match status" value="1"/>
</dbReference>
<sequence>MHIQPSRADLAAPPLRSALSPRTRLLLEGRVVPTLLRLAWPNTLVMLAQASVGLIETWWVGQLGTEALAGMALVFPGFMMMQMLSGGAIGGGIASAIARALGANRREDADALVLHALVVNVALGLVFTGLLLGFGAALYAALGGEGEALQAALLYSDVAFGGAVLTWIGNAFASVLRGTGTMLLPSVAIIAGVVLLVPLSPLLIFGWGPVPALGIAGAGWAVVAGSALSALLLGWAVCTGRSPARLRPARLRWALFRDILGVGAVASVSTLQTTLTIALTTAVVARAGGTDAVAGYGTGTRLEYLLIPLVFGLGAPLVAMVGTNIGAGQTARALRIALTGGALAFLVTEAVGLAAAAWPEAWLGLFGAEPAMLATGAAYLRLVGPAYGFFGLGLSLYFASQGAGRLGWPLLAGLLRLVVAVGGGWLALRLGGSLDWVFAALALGLCTYGIVLTTVIAAGSWSRR</sequence>
<dbReference type="EMBL" id="JAEUXJ010000001">
    <property type="protein sequence ID" value="MBL6453690.1"/>
    <property type="molecule type" value="Genomic_DNA"/>
</dbReference>
<evidence type="ECO:0000313" key="8">
    <source>
        <dbReference type="EMBL" id="MBL6453690.1"/>
    </source>
</evidence>
<comment type="caution">
    <text evidence="8">The sequence shown here is derived from an EMBL/GenBank/DDBJ whole genome shotgun (WGS) entry which is preliminary data.</text>
</comment>
<dbReference type="InterPro" id="IPR048279">
    <property type="entry name" value="MdtK-like"/>
</dbReference>
<evidence type="ECO:0000256" key="2">
    <source>
        <dbReference type="ARBA" id="ARBA00022448"/>
    </source>
</evidence>
<feature type="transmembrane region" description="Helical" evidence="7">
    <location>
        <begin position="213"/>
        <end position="238"/>
    </location>
</feature>
<feature type="transmembrane region" description="Helical" evidence="7">
    <location>
        <begin position="152"/>
        <end position="176"/>
    </location>
</feature>
<dbReference type="NCBIfam" id="TIGR00797">
    <property type="entry name" value="matE"/>
    <property type="match status" value="1"/>
</dbReference>
<feature type="transmembrane region" description="Helical" evidence="7">
    <location>
        <begin position="38"/>
        <end position="60"/>
    </location>
</feature>
<keyword evidence="5 7" id="KW-1133">Transmembrane helix</keyword>
<dbReference type="Pfam" id="PF01554">
    <property type="entry name" value="MatE"/>
    <property type="match status" value="2"/>
</dbReference>
<feature type="transmembrane region" description="Helical" evidence="7">
    <location>
        <begin position="378"/>
        <end position="398"/>
    </location>
</feature>
<feature type="transmembrane region" description="Helical" evidence="7">
    <location>
        <begin position="113"/>
        <end position="140"/>
    </location>
</feature>
<evidence type="ECO:0000256" key="1">
    <source>
        <dbReference type="ARBA" id="ARBA00004429"/>
    </source>
</evidence>
<feature type="transmembrane region" description="Helical" evidence="7">
    <location>
        <begin position="436"/>
        <end position="458"/>
    </location>
</feature>
<dbReference type="PANTHER" id="PTHR43549">
    <property type="entry name" value="MULTIDRUG RESISTANCE PROTEIN YPNP-RELATED"/>
    <property type="match status" value="1"/>
</dbReference>
<comment type="subcellular location">
    <subcellularLocation>
        <location evidence="1">Cell inner membrane</location>
        <topology evidence="1">Multi-pass membrane protein</topology>
    </subcellularLocation>
</comment>
<dbReference type="InterPro" id="IPR052031">
    <property type="entry name" value="Membrane_Transporter-Flippase"/>
</dbReference>
<protein>
    <submittedName>
        <fullName evidence="8">MATE family efflux transporter</fullName>
    </submittedName>
</protein>
<dbReference type="PANTHER" id="PTHR43549:SF3">
    <property type="entry name" value="MULTIDRUG RESISTANCE PROTEIN YPNP-RELATED"/>
    <property type="match status" value="1"/>
</dbReference>
<feature type="transmembrane region" description="Helical" evidence="7">
    <location>
        <begin position="305"/>
        <end position="325"/>
    </location>
</feature>
<feature type="transmembrane region" description="Helical" evidence="7">
    <location>
        <begin position="337"/>
        <end position="358"/>
    </location>
</feature>
<evidence type="ECO:0000256" key="6">
    <source>
        <dbReference type="ARBA" id="ARBA00023136"/>
    </source>
</evidence>